<evidence type="ECO:0000259" key="1">
    <source>
        <dbReference type="Pfam" id="PF13115"/>
    </source>
</evidence>
<accession>A0A553SSL4</accession>
<dbReference type="AlphaFoldDB" id="A0A553SSL4"/>
<dbReference type="InterPro" id="IPR032693">
    <property type="entry name" value="YtkA-like_dom"/>
</dbReference>
<name>A0A553SSL4_NIACI</name>
<feature type="domain" description="YtkA-like" evidence="1">
    <location>
        <begin position="38"/>
        <end position="119"/>
    </location>
</feature>
<sequence>MKAIRLAVITCISSIFLFGCTKIEEHEQTSGSEQEAHEHSSDVTIEIVSPIVEPAIKELDIEVALLNGEDALTDAKVGFETWKDGETTHPYFDAEEGENGHYQSKLLFEEPGEYTVKVHVEKGSIHEHKEIYITVGE</sequence>
<proteinExistence type="predicted"/>
<evidence type="ECO:0000313" key="3">
    <source>
        <dbReference type="Proteomes" id="UP000319837"/>
    </source>
</evidence>
<dbReference type="Pfam" id="PF13115">
    <property type="entry name" value="YtkA"/>
    <property type="match status" value="1"/>
</dbReference>
<dbReference type="RefSeq" id="WP_185763371.1">
    <property type="nucleotide sequence ID" value="NZ_RIBP01000001.1"/>
</dbReference>
<dbReference type="EMBL" id="RIBP01000001">
    <property type="protein sequence ID" value="TRZ39951.1"/>
    <property type="molecule type" value="Genomic_DNA"/>
</dbReference>
<gene>
    <name evidence="2" type="ORF">CEQ21_03135</name>
</gene>
<evidence type="ECO:0000313" key="2">
    <source>
        <dbReference type="EMBL" id="TRZ39951.1"/>
    </source>
</evidence>
<organism evidence="2 3">
    <name type="scientific">Niallia circulans</name>
    <name type="common">Bacillus circulans</name>
    <dbReference type="NCBI Taxonomy" id="1397"/>
    <lineage>
        <taxon>Bacteria</taxon>
        <taxon>Bacillati</taxon>
        <taxon>Bacillota</taxon>
        <taxon>Bacilli</taxon>
        <taxon>Bacillales</taxon>
        <taxon>Bacillaceae</taxon>
        <taxon>Niallia</taxon>
    </lineage>
</organism>
<dbReference type="PROSITE" id="PS51257">
    <property type="entry name" value="PROKAR_LIPOPROTEIN"/>
    <property type="match status" value="1"/>
</dbReference>
<protein>
    <recommendedName>
        <fullName evidence="1">YtkA-like domain-containing protein</fullName>
    </recommendedName>
</protein>
<dbReference type="Proteomes" id="UP000319837">
    <property type="component" value="Unassembled WGS sequence"/>
</dbReference>
<comment type="caution">
    <text evidence="2">The sequence shown here is derived from an EMBL/GenBank/DDBJ whole genome shotgun (WGS) entry which is preliminary data.</text>
</comment>
<reference evidence="3" key="1">
    <citation type="submission" date="2018-10" db="EMBL/GenBank/DDBJ databases">
        <title>FDA dAtabase for Regulatory Grade micrObial Sequences (FDA-ARGOS): Supporting development and validation of Infectious Disease Dx tests.</title>
        <authorList>
            <person name="Minogue T."/>
            <person name="Wolcott M."/>
            <person name="Wasieloski L."/>
            <person name="Aguilar W."/>
            <person name="Moore D."/>
            <person name="Tallon L."/>
            <person name="Sadzewicz L."/>
            <person name="Sengamalay N."/>
            <person name="Ott S."/>
            <person name="Godinez A."/>
            <person name="Nagaraj S."/>
            <person name="Vavikolanu K."/>
            <person name="Vyas G."/>
            <person name="Nadendla S."/>
            <person name="George J."/>
            <person name="Sichtig H."/>
        </authorList>
    </citation>
    <scope>NUCLEOTIDE SEQUENCE [LARGE SCALE GENOMIC DNA]</scope>
    <source>
        <strain evidence="3">FDAARGOS_343</strain>
    </source>
</reference>